<dbReference type="GO" id="GO:0005524">
    <property type="term" value="F:ATP binding"/>
    <property type="evidence" value="ECO:0007669"/>
    <property type="project" value="UniProtKB-UniRule"/>
</dbReference>
<dbReference type="EMBL" id="CYXZ01000004">
    <property type="protein sequence ID" value="CUM83533.1"/>
    <property type="molecule type" value="Genomic_DNA"/>
</dbReference>
<dbReference type="InterPro" id="IPR023033">
    <property type="entry name" value="Ala_tRNA_ligase_euk/bac"/>
</dbReference>
<dbReference type="InterPro" id="IPR003156">
    <property type="entry name" value="DHHA1_dom"/>
</dbReference>
<dbReference type="GO" id="GO:0140096">
    <property type="term" value="F:catalytic activity, acting on a protein"/>
    <property type="evidence" value="ECO:0007669"/>
    <property type="project" value="UniProtKB-ARBA"/>
</dbReference>
<organism evidence="15 16">
    <name type="scientific">Roseburia intestinalis</name>
    <dbReference type="NCBI Taxonomy" id="166486"/>
    <lineage>
        <taxon>Bacteria</taxon>
        <taxon>Bacillati</taxon>
        <taxon>Bacillota</taxon>
        <taxon>Clostridia</taxon>
        <taxon>Lachnospirales</taxon>
        <taxon>Lachnospiraceae</taxon>
        <taxon>Roseburia</taxon>
    </lineage>
</organism>
<dbReference type="FunFam" id="3.30.54.20:FF:000001">
    <property type="entry name" value="Alanine--tRNA ligase"/>
    <property type="match status" value="1"/>
</dbReference>
<reference evidence="15 16" key="1">
    <citation type="submission" date="2015-09" db="EMBL/GenBank/DDBJ databases">
        <authorList>
            <consortium name="Pathogen Informatics"/>
        </authorList>
    </citation>
    <scope>NUCLEOTIDE SEQUENCE [LARGE SCALE GENOMIC DNA]</scope>
    <source>
        <strain evidence="15 16">2789STDY5834960</strain>
    </source>
</reference>
<evidence type="ECO:0000313" key="15">
    <source>
        <dbReference type="EMBL" id="CUM83533.1"/>
    </source>
</evidence>
<comment type="similarity">
    <text evidence="1 13">Belongs to the class-II aminoacyl-tRNA synthetase family.</text>
</comment>
<dbReference type="EC" id="6.1.1.7" evidence="13"/>
<keyword evidence="5 13" id="KW-0547">Nucleotide-binding</keyword>
<dbReference type="InterPro" id="IPR012947">
    <property type="entry name" value="tRNA_SAD"/>
</dbReference>
<dbReference type="SMART" id="SM00863">
    <property type="entry name" value="tRNA_SAD"/>
    <property type="match status" value="1"/>
</dbReference>
<keyword evidence="7 13" id="KW-0067">ATP-binding</keyword>
<dbReference type="GO" id="GO:0005829">
    <property type="term" value="C:cytosol"/>
    <property type="evidence" value="ECO:0007669"/>
    <property type="project" value="TreeGrafter"/>
</dbReference>
<comment type="domain">
    <text evidence="13">Consists of three domains; the N-terminal catalytic domain, the editing domain and the C-terminal C-Ala domain. The editing domain removes incorrectly charged amino acids, while the C-Ala domain, along with tRNA(Ala), serves as a bridge to cooperatively bring together the editing and aminoacylation centers thus stimulating deacylation of misacylated tRNAs.</text>
</comment>
<evidence type="ECO:0000256" key="10">
    <source>
        <dbReference type="ARBA" id="ARBA00023146"/>
    </source>
</evidence>
<dbReference type="InterPro" id="IPR045864">
    <property type="entry name" value="aa-tRNA-synth_II/BPL/LPL"/>
</dbReference>
<evidence type="ECO:0000256" key="4">
    <source>
        <dbReference type="ARBA" id="ARBA00022723"/>
    </source>
</evidence>
<evidence type="ECO:0000256" key="5">
    <source>
        <dbReference type="ARBA" id="ARBA00022741"/>
    </source>
</evidence>
<keyword evidence="2 13" id="KW-0820">tRNA-binding</keyword>
<evidence type="ECO:0000256" key="9">
    <source>
        <dbReference type="ARBA" id="ARBA00022917"/>
    </source>
</evidence>
<evidence type="ECO:0000259" key="14">
    <source>
        <dbReference type="PROSITE" id="PS50860"/>
    </source>
</evidence>
<dbReference type="Gene3D" id="3.10.310.40">
    <property type="match status" value="1"/>
</dbReference>
<dbReference type="PROSITE" id="PS50860">
    <property type="entry name" value="AA_TRNA_LIGASE_II_ALA"/>
    <property type="match status" value="1"/>
</dbReference>
<sequence length="886" mass="97550">MKKFYGENELRRMYLEFFESKGHLAMKSFSLVPHNDNSLLLINAGMAPLKPYFTGQEIPPRRRVTTCQKCIRTGDIENVGKTARHLTFFEMLGNFSFGDYFKHEAIHWSWEFLTQVLGLEEDRLYPSIYGEDDEAFEIWNKEVGVPAEKITRFYRDPETGECDNFWEHGAGPCGPCSEIYYDRGEKYGCGKPDCKVGCDCDRFMEVWNNVFTQFEGDGKGGYTELAQKNIDTGMGLERLAVVMQDVDSVFDIDTMKAIRDKVCEMSGKKYQVDALDDVSIRLITDHIRSATFMISDGIMPSNEGRGYVLRRIIRRAARHGRMLGIDGIFMAKLAATVINESKDGYPELEEKKDFIFKVLSQEEEKFGKTIDQGLSILSDMEKQMEADGVKVLSGENAFKLYDTYGFPMDLTQEILEEKGFSVDEEGFKKAMEVQRTTARKARKVTNYMGADETVYESVDPSVTTEFVGYDSLNCKSKITVLTTETEIVEALSDGEVGTVIVEQTPFYATMGGQQGDKGIIRTATGEFQVEDTIKLLGGKVGHVGKMISGMMKTGDEADLSVDAALRAKTCKNHSATHLLQKALREVLGTHVEQAGSYQDGERTRFDFSHFAAMTPEELEKVEKIVNDKIAEAIPVRTDVMTVDEAKKTGAMALFGEKYGETVRVVSMGDFSKEFCGGTHVKNTSEIAAFKIISENGVAAGVRRIEALTGDNVFAYYRNLEKELLEAAKAAKATPATLTEKIEHMQAEIKALTSENESLKSKAAKEALGDVMDQIVEVKGVKLLASAVDGVDMNGLRDLGDQLKEQLGEGVIVLASSCEGKVNLIVMATDAAMKQGAHAGNLIKSIAGKVGGGGGGRPNMAQAGGKNPAGILEAIAEAKTALEAQLS</sequence>
<dbReference type="PANTHER" id="PTHR11777">
    <property type="entry name" value="ALANYL-TRNA SYNTHETASE"/>
    <property type="match status" value="1"/>
</dbReference>
<feature type="binding site" evidence="13">
    <location>
        <position position="573"/>
    </location>
    <ligand>
        <name>Zn(2+)</name>
        <dbReference type="ChEBI" id="CHEBI:29105"/>
    </ligand>
</feature>
<comment type="catalytic activity">
    <reaction evidence="12 13">
        <text>tRNA(Ala) + L-alanine + ATP = L-alanyl-tRNA(Ala) + AMP + diphosphate</text>
        <dbReference type="Rhea" id="RHEA:12540"/>
        <dbReference type="Rhea" id="RHEA-COMP:9657"/>
        <dbReference type="Rhea" id="RHEA-COMP:9923"/>
        <dbReference type="ChEBI" id="CHEBI:30616"/>
        <dbReference type="ChEBI" id="CHEBI:33019"/>
        <dbReference type="ChEBI" id="CHEBI:57972"/>
        <dbReference type="ChEBI" id="CHEBI:78442"/>
        <dbReference type="ChEBI" id="CHEBI:78497"/>
        <dbReference type="ChEBI" id="CHEBI:456215"/>
        <dbReference type="EC" id="6.1.1.7"/>
    </reaction>
</comment>
<accession>A0A173RZS4</accession>
<dbReference type="InterPro" id="IPR018164">
    <property type="entry name" value="Ala-tRNA-synth_IIc_N"/>
</dbReference>
<dbReference type="Pfam" id="PF02272">
    <property type="entry name" value="DHHA1"/>
    <property type="match status" value="1"/>
</dbReference>
<dbReference type="PaxDb" id="166486-ERS852572_00712"/>
<dbReference type="PRINTS" id="PR00980">
    <property type="entry name" value="TRNASYNTHALA"/>
</dbReference>
<keyword evidence="3 13" id="KW-0436">Ligase</keyword>
<dbReference type="Pfam" id="PF07973">
    <property type="entry name" value="tRNA_SAD"/>
    <property type="match status" value="1"/>
</dbReference>
<comment type="subcellular location">
    <subcellularLocation>
        <location evidence="13">Cytoplasm</location>
    </subcellularLocation>
</comment>
<gene>
    <name evidence="15" type="primary">alaS_1</name>
    <name evidence="13" type="synonym">alaS</name>
    <name evidence="15" type="ORF">ERS852572_00712</name>
</gene>
<keyword evidence="4 13" id="KW-0479">Metal-binding</keyword>
<dbReference type="GO" id="GO:0008270">
    <property type="term" value="F:zinc ion binding"/>
    <property type="evidence" value="ECO:0007669"/>
    <property type="project" value="UniProtKB-UniRule"/>
</dbReference>
<feature type="domain" description="Alanyl-transfer RNA synthetases family profile" evidence="14">
    <location>
        <begin position="5"/>
        <end position="718"/>
    </location>
</feature>
<dbReference type="GO" id="GO:0006419">
    <property type="term" value="P:alanyl-tRNA aminoacylation"/>
    <property type="evidence" value="ECO:0007669"/>
    <property type="project" value="UniProtKB-UniRule"/>
</dbReference>
<keyword evidence="13" id="KW-0963">Cytoplasm</keyword>
<evidence type="ECO:0000256" key="11">
    <source>
        <dbReference type="ARBA" id="ARBA00024779"/>
    </source>
</evidence>
<keyword evidence="8 13" id="KW-0694">RNA-binding</keyword>
<proteinExistence type="inferred from homology"/>
<dbReference type="InterPro" id="IPR002318">
    <property type="entry name" value="Ala-tRNA-lgiase_IIc"/>
</dbReference>
<keyword evidence="9 13" id="KW-0648">Protein biosynthesis</keyword>
<dbReference type="FunFam" id="3.30.980.10:FF:000004">
    <property type="entry name" value="Alanine--tRNA ligase, cytoplasmic"/>
    <property type="match status" value="1"/>
</dbReference>
<keyword evidence="6 13" id="KW-0862">Zinc</keyword>
<dbReference type="SUPFAM" id="SSF55681">
    <property type="entry name" value="Class II aaRS and biotin synthetases"/>
    <property type="match status" value="1"/>
</dbReference>
<evidence type="ECO:0000313" key="16">
    <source>
        <dbReference type="Proteomes" id="UP000095350"/>
    </source>
</evidence>
<feature type="binding site" evidence="13">
    <location>
        <position position="675"/>
    </location>
    <ligand>
        <name>Zn(2+)</name>
        <dbReference type="ChEBI" id="CHEBI:29105"/>
    </ligand>
</feature>
<comment type="cofactor">
    <cofactor evidence="13">
        <name>Zn(2+)</name>
        <dbReference type="ChEBI" id="CHEBI:29105"/>
    </cofactor>
    <text evidence="13">Binds 1 zinc ion per subunit.</text>
</comment>
<dbReference type="AlphaFoldDB" id="A0A173RZS4"/>
<evidence type="ECO:0000256" key="1">
    <source>
        <dbReference type="ARBA" id="ARBA00008226"/>
    </source>
</evidence>
<name>A0A173RZS4_9FIRM</name>
<dbReference type="InterPro" id="IPR050058">
    <property type="entry name" value="Ala-tRNA_ligase"/>
</dbReference>
<dbReference type="Gene3D" id="6.10.250.550">
    <property type="match status" value="1"/>
</dbReference>
<dbReference type="CDD" id="cd00673">
    <property type="entry name" value="AlaRS_core"/>
    <property type="match status" value="1"/>
</dbReference>
<dbReference type="Pfam" id="PF01411">
    <property type="entry name" value="tRNA-synt_2c"/>
    <property type="match status" value="1"/>
</dbReference>
<dbReference type="HAMAP" id="MF_00036_B">
    <property type="entry name" value="Ala_tRNA_synth_B"/>
    <property type="match status" value="1"/>
</dbReference>
<protein>
    <recommendedName>
        <fullName evidence="13">Alanine--tRNA ligase</fullName>
        <ecNumber evidence="13">6.1.1.7</ecNumber>
    </recommendedName>
    <alternativeName>
        <fullName evidence="13">Alanyl-tRNA synthetase</fullName>
        <shortName evidence="13">AlaRS</shortName>
    </alternativeName>
</protein>
<feature type="binding site" evidence="13">
    <location>
        <position position="679"/>
    </location>
    <ligand>
        <name>Zn(2+)</name>
        <dbReference type="ChEBI" id="CHEBI:29105"/>
    </ligand>
</feature>
<dbReference type="InterPro" id="IPR018163">
    <property type="entry name" value="Thr/Ala-tRNA-synth_IIc_edit"/>
</dbReference>
<keyword evidence="10 13" id="KW-0030">Aminoacyl-tRNA synthetase</keyword>
<evidence type="ECO:0000256" key="2">
    <source>
        <dbReference type="ARBA" id="ARBA00022555"/>
    </source>
</evidence>
<evidence type="ECO:0000256" key="6">
    <source>
        <dbReference type="ARBA" id="ARBA00022833"/>
    </source>
</evidence>
<dbReference type="InterPro" id="IPR018165">
    <property type="entry name" value="Ala-tRNA-synth_IIc_core"/>
</dbReference>
<dbReference type="Gene3D" id="3.30.980.10">
    <property type="entry name" value="Threonyl-trna Synthetase, Chain A, domain 2"/>
    <property type="match status" value="1"/>
</dbReference>
<evidence type="ECO:0000256" key="13">
    <source>
        <dbReference type="HAMAP-Rule" id="MF_00036"/>
    </source>
</evidence>
<evidence type="ECO:0000256" key="12">
    <source>
        <dbReference type="ARBA" id="ARBA00048300"/>
    </source>
</evidence>
<dbReference type="SUPFAM" id="SSF101353">
    <property type="entry name" value="Putative anticodon-binding domain of alanyl-tRNA synthetase (AlaRS)"/>
    <property type="match status" value="1"/>
</dbReference>
<comment type="function">
    <text evidence="11 13">Catalyzes the attachment of alanine to tRNA(Ala) in a two-step reaction: alanine is first activated by ATP to form Ala-AMP and then transferred to the acceptor end of tRNA(Ala). Also edits incorrectly charged Ser-tRNA(Ala) and Gly-tRNA(Ala) via its editing domain.</text>
</comment>
<dbReference type="Gene3D" id="2.40.30.130">
    <property type="match status" value="1"/>
</dbReference>
<dbReference type="GO" id="GO:0000049">
    <property type="term" value="F:tRNA binding"/>
    <property type="evidence" value="ECO:0007669"/>
    <property type="project" value="UniProtKB-KW"/>
</dbReference>
<dbReference type="GO" id="GO:0002161">
    <property type="term" value="F:aminoacyl-tRNA deacylase activity"/>
    <property type="evidence" value="ECO:0007669"/>
    <property type="project" value="TreeGrafter"/>
</dbReference>
<dbReference type="GO" id="GO:0004813">
    <property type="term" value="F:alanine-tRNA ligase activity"/>
    <property type="evidence" value="ECO:0007669"/>
    <property type="project" value="UniProtKB-UniRule"/>
</dbReference>
<dbReference type="Gene3D" id="3.30.930.10">
    <property type="entry name" value="Bira Bifunctional Protein, Domain 2"/>
    <property type="match status" value="1"/>
</dbReference>
<dbReference type="SUPFAM" id="SSF55186">
    <property type="entry name" value="ThrRS/AlaRS common domain"/>
    <property type="match status" value="1"/>
</dbReference>
<dbReference type="FunFam" id="3.30.930.10:FF:000004">
    <property type="entry name" value="Alanine--tRNA ligase"/>
    <property type="match status" value="1"/>
</dbReference>
<dbReference type="InterPro" id="IPR018162">
    <property type="entry name" value="Ala-tRNA-ligase_IIc_anticod-bd"/>
</dbReference>
<evidence type="ECO:0000256" key="7">
    <source>
        <dbReference type="ARBA" id="ARBA00022840"/>
    </source>
</evidence>
<dbReference type="FunFam" id="3.10.310.40:FF:000001">
    <property type="entry name" value="Alanine--tRNA ligase"/>
    <property type="match status" value="1"/>
</dbReference>
<feature type="binding site" evidence="13">
    <location>
        <position position="577"/>
    </location>
    <ligand>
        <name>Zn(2+)</name>
        <dbReference type="ChEBI" id="CHEBI:29105"/>
    </ligand>
</feature>
<dbReference type="SUPFAM" id="SSF50447">
    <property type="entry name" value="Translation proteins"/>
    <property type="match status" value="1"/>
</dbReference>
<dbReference type="STRING" id="166486.ERS852572_00712"/>
<evidence type="ECO:0000256" key="3">
    <source>
        <dbReference type="ARBA" id="ARBA00022598"/>
    </source>
</evidence>
<dbReference type="OrthoDB" id="9803884at2"/>
<dbReference type="InterPro" id="IPR009000">
    <property type="entry name" value="Transl_B-barrel_sf"/>
</dbReference>
<dbReference type="Gene3D" id="3.30.54.20">
    <property type="match status" value="1"/>
</dbReference>
<dbReference type="GO" id="GO:0016740">
    <property type="term" value="F:transferase activity"/>
    <property type="evidence" value="ECO:0007669"/>
    <property type="project" value="UniProtKB-ARBA"/>
</dbReference>
<dbReference type="Proteomes" id="UP000095350">
    <property type="component" value="Unassembled WGS sequence"/>
</dbReference>
<dbReference type="NCBIfam" id="TIGR00344">
    <property type="entry name" value="alaS"/>
    <property type="match status" value="1"/>
</dbReference>
<dbReference type="PANTHER" id="PTHR11777:SF9">
    <property type="entry name" value="ALANINE--TRNA LIGASE, CYTOPLASMIC"/>
    <property type="match status" value="1"/>
</dbReference>
<evidence type="ECO:0000256" key="8">
    <source>
        <dbReference type="ARBA" id="ARBA00022884"/>
    </source>
</evidence>